<gene>
    <name evidence="9" type="primary">secD</name>
    <name evidence="13" type="ORF">A2919_02265</name>
</gene>
<dbReference type="HAMAP" id="MF_01463_B">
    <property type="entry name" value="SecD_B"/>
    <property type="match status" value="1"/>
</dbReference>
<dbReference type="Proteomes" id="UP000178835">
    <property type="component" value="Unassembled WGS sequence"/>
</dbReference>
<evidence type="ECO:0000313" key="13">
    <source>
        <dbReference type="EMBL" id="OGZ60853.1"/>
    </source>
</evidence>
<protein>
    <recommendedName>
        <fullName evidence="9">Protein translocase subunit SecD</fullName>
    </recommendedName>
</protein>
<dbReference type="Gene3D" id="1.20.1640.10">
    <property type="entry name" value="Multidrug efflux transporter AcrB transmembrane domain"/>
    <property type="match status" value="1"/>
</dbReference>
<evidence type="ECO:0000259" key="11">
    <source>
        <dbReference type="Pfam" id="PF21760"/>
    </source>
</evidence>
<feature type="transmembrane region" description="Helical" evidence="9">
    <location>
        <begin position="424"/>
        <end position="441"/>
    </location>
</feature>
<dbReference type="PANTHER" id="PTHR30081:SF1">
    <property type="entry name" value="PROTEIN TRANSLOCASE SUBUNIT SECD"/>
    <property type="match status" value="1"/>
</dbReference>
<feature type="transmembrane region" description="Helical" evidence="9">
    <location>
        <begin position="369"/>
        <end position="390"/>
    </location>
</feature>
<dbReference type="Pfam" id="PF22599">
    <property type="entry name" value="SecDF_P1_head"/>
    <property type="match status" value="1"/>
</dbReference>
<dbReference type="Pfam" id="PF21760">
    <property type="entry name" value="SecD_1st"/>
    <property type="match status" value="1"/>
</dbReference>
<dbReference type="InterPro" id="IPR055344">
    <property type="entry name" value="SecD_SecF_C_bact"/>
</dbReference>
<evidence type="ECO:0000256" key="7">
    <source>
        <dbReference type="ARBA" id="ARBA00023010"/>
    </source>
</evidence>
<dbReference type="GO" id="GO:0065002">
    <property type="term" value="P:intracellular protein transmembrane transport"/>
    <property type="evidence" value="ECO:0007669"/>
    <property type="project" value="UniProtKB-UniRule"/>
</dbReference>
<comment type="similarity">
    <text evidence="9">Belongs to the SecD/SecF family. SecD subfamily.</text>
</comment>
<evidence type="ECO:0000256" key="4">
    <source>
        <dbReference type="ARBA" id="ARBA00022692"/>
    </source>
</evidence>
<dbReference type="SUPFAM" id="SSF82866">
    <property type="entry name" value="Multidrug efflux transporter AcrB transmembrane domain"/>
    <property type="match status" value="1"/>
</dbReference>
<accession>A0A1G2HEF0</accession>
<feature type="transmembrane region" description="Helical" evidence="9">
    <location>
        <begin position="343"/>
        <end position="363"/>
    </location>
</feature>
<feature type="transmembrane region" description="Helical" evidence="9">
    <location>
        <begin position="320"/>
        <end position="338"/>
    </location>
</feature>
<feature type="domain" description="Protein translocase subunit SecDF P1" evidence="11">
    <location>
        <begin position="93"/>
        <end position="149"/>
    </location>
</feature>
<keyword evidence="3 9" id="KW-1003">Cell membrane</keyword>
<dbReference type="GO" id="GO:0015450">
    <property type="term" value="F:protein-transporting ATPase activity"/>
    <property type="evidence" value="ECO:0007669"/>
    <property type="project" value="InterPro"/>
</dbReference>
<keyword evidence="5 9" id="KW-0653">Protein transport</keyword>
<keyword evidence="6 9" id="KW-1133">Transmembrane helix</keyword>
<evidence type="ECO:0000256" key="3">
    <source>
        <dbReference type="ARBA" id="ARBA00022475"/>
    </source>
</evidence>
<evidence type="ECO:0000256" key="1">
    <source>
        <dbReference type="ARBA" id="ARBA00004651"/>
    </source>
</evidence>
<dbReference type="NCBIfam" id="TIGR01129">
    <property type="entry name" value="secD"/>
    <property type="match status" value="1"/>
</dbReference>
<dbReference type="InterPro" id="IPR048631">
    <property type="entry name" value="SecD_1st"/>
</dbReference>
<keyword evidence="4 9" id="KW-0812">Transmembrane</keyword>
<dbReference type="InterPro" id="IPR005791">
    <property type="entry name" value="SecD"/>
</dbReference>
<comment type="function">
    <text evidence="9">Part of the Sec protein translocase complex. Interacts with the SecYEG preprotein conducting channel. SecDF uses the proton motive force (PMF) to complete protein translocation after the ATP-dependent function of SecA.</text>
</comment>
<feature type="transmembrane region" description="Helical" evidence="9">
    <location>
        <begin position="447"/>
        <end position="467"/>
    </location>
</feature>
<dbReference type="InterPro" id="IPR001036">
    <property type="entry name" value="Acrflvin-R"/>
</dbReference>
<dbReference type="PRINTS" id="PR00702">
    <property type="entry name" value="ACRIFLAVINRP"/>
</dbReference>
<proteinExistence type="inferred from homology"/>
<keyword evidence="2 9" id="KW-0813">Transport</keyword>
<reference evidence="13 14" key="1">
    <citation type="journal article" date="2016" name="Nat. Commun.">
        <title>Thousands of microbial genomes shed light on interconnected biogeochemical processes in an aquifer system.</title>
        <authorList>
            <person name="Anantharaman K."/>
            <person name="Brown C.T."/>
            <person name="Hug L.A."/>
            <person name="Sharon I."/>
            <person name="Castelle C.J."/>
            <person name="Probst A.J."/>
            <person name="Thomas B.C."/>
            <person name="Singh A."/>
            <person name="Wilkins M.J."/>
            <person name="Karaoz U."/>
            <person name="Brodie E.L."/>
            <person name="Williams K.H."/>
            <person name="Hubbard S.S."/>
            <person name="Banfield J.F."/>
        </authorList>
    </citation>
    <scope>NUCLEOTIDE SEQUENCE [LARGE SCALE GENOMIC DNA]</scope>
</reference>
<evidence type="ECO:0000259" key="12">
    <source>
        <dbReference type="Pfam" id="PF22599"/>
    </source>
</evidence>
<evidence type="ECO:0000256" key="2">
    <source>
        <dbReference type="ARBA" id="ARBA00022448"/>
    </source>
</evidence>
<dbReference type="Pfam" id="PF02355">
    <property type="entry name" value="SecD_SecF_C"/>
    <property type="match status" value="1"/>
</dbReference>
<dbReference type="Gene3D" id="3.30.70.3220">
    <property type="match status" value="1"/>
</dbReference>
<dbReference type="InterPro" id="IPR022813">
    <property type="entry name" value="SecD/SecF_arch_bac"/>
</dbReference>
<dbReference type="NCBIfam" id="TIGR00916">
    <property type="entry name" value="2A0604s01"/>
    <property type="match status" value="1"/>
</dbReference>
<comment type="subcellular location">
    <subcellularLocation>
        <location evidence="1 9">Cell membrane</location>
        <topology evidence="1 9">Multi-pass membrane protein</topology>
    </subcellularLocation>
</comment>
<comment type="subunit">
    <text evidence="9">Forms a complex with SecF. Part of the essential Sec protein translocation apparatus which comprises SecA, SecYEG and auxiliary proteins SecDF. Other proteins may also be involved.</text>
</comment>
<feature type="domain" description="Protein export membrane protein SecD/SecF C-terminal" evidence="10">
    <location>
        <begin position="299"/>
        <end position="462"/>
    </location>
</feature>
<name>A0A1G2HEF0_9BACT</name>
<evidence type="ECO:0000256" key="9">
    <source>
        <dbReference type="HAMAP-Rule" id="MF_01463"/>
    </source>
</evidence>
<evidence type="ECO:0000256" key="6">
    <source>
        <dbReference type="ARBA" id="ARBA00022989"/>
    </source>
</evidence>
<sequence>MRFRIPKPSKRAKIYIYSFLILIAAFIAANLDYPNYWNPAAEWANSKQSIITVPTVERGYLLGLDLRGGVHLVYRADTSNIADSDKDDAVSSLRDAIERRVNFLGVSEPVVQIQRSGAERRLIIELAGLTDPAEAIKQIGETPYLEFREFRLPEEQIAILRSAFPDPEITDDQLAGYCVSPNPTIIQFVTYSTGQDPCFRPTKLTGQYLERAQVVTNPTTGAIEISLQFDEEGTKLFADITERNVGQVVGIYLDGLPVSLPNVNEAITGGQAVISGSFTPEEARALVRNLNAGALPVPVELISQQRVGAALGAESLSDSVKAGIVGFLAVLLFLVLVYRLSGVFAVLSLGVYVAFLLLLIKFIPVTLTLAGIAGLILSIGMAVDANILIFERLREEIREGGADISAMVDRAFSRAWPSIRDGHISTLITAVILFWFSTSFIKGFALTLGLGILVSLFSAVIATRYFIKMFLVGKLKERKSLWTR</sequence>
<dbReference type="EMBL" id="MHOH01000011">
    <property type="protein sequence ID" value="OGZ60853.1"/>
    <property type="molecule type" value="Genomic_DNA"/>
</dbReference>
<keyword evidence="8 9" id="KW-0472">Membrane</keyword>
<evidence type="ECO:0000313" key="14">
    <source>
        <dbReference type="Proteomes" id="UP000178835"/>
    </source>
</evidence>
<feature type="transmembrane region" description="Helical" evidence="9">
    <location>
        <begin position="12"/>
        <end position="31"/>
    </location>
</feature>
<comment type="caution">
    <text evidence="13">The sequence shown here is derived from an EMBL/GenBank/DDBJ whole genome shotgun (WGS) entry which is preliminary data.</text>
</comment>
<feature type="domain" description="SecDF P1 head subdomain" evidence="12">
    <location>
        <begin position="202"/>
        <end position="297"/>
    </location>
</feature>
<evidence type="ECO:0000256" key="5">
    <source>
        <dbReference type="ARBA" id="ARBA00022927"/>
    </source>
</evidence>
<keyword evidence="7 9" id="KW-0811">Translocation</keyword>
<dbReference type="GO" id="GO:0005886">
    <property type="term" value="C:plasma membrane"/>
    <property type="evidence" value="ECO:0007669"/>
    <property type="project" value="UniProtKB-SubCell"/>
</dbReference>
<dbReference type="Gene3D" id="3.30.1360.200">
    <property type="match status" value="1"/>
</dbReference>
<organism evidence="13 14">
    <name type="scientific">Candidatus Spechtbacteria bacterium RIFCSPLOWO2_01_FULL_43_12</name>
    <dbReference type="NCBI Taxonomy" id="1802162"/>
    <lineage>
        <taxon>Bacteria</taxon>
        <taxon>Candidatus Spechtiibacteriota</taxon>
    </lineage>
</organism>
<dbReference type="GO" id="GO:0043952">
    <property type="term" value="P:protein transport by the Sec complex"/>
    <property type="evidence" value="ECO:0007669"/>
    <property type="project" value="UniProtKB-UniRule"/>
</dbReference>
<dbReference type="AlphaFoldDB" id="A0A1G2HEF0"/>
<evidence type="ECO:0000256" key="8">
    <source>
        <dbReference type="ARBA" id="ARBA00023136"/>
    </source>
</evidence>
<dbReference type="InterPro" id="IPR048634">
    <property type="entry name" value="SecD_SecF_C"/>
</dbReference>
<dbReference type="PANTHER" id="PTHR30081">
    <property type="entry name" value="PROTEIN-EXPORT MEMBRANE PROTEIN SEC"/>
    <property type="match status" value="1"/>
</dbReference>
<evidence type="ECO:0000259" key="10">
    <source>
        <dbReference type="Pfam" id="PF02355"/>
    </source>
</evidence>
<dbReference type="GO" id="GO:0006605">
    <property type="term" value="P:protein targeting"/>
    <property type="evidence" value="ECO:0007669"/>
    <property type="project" value="UniProtKB-UniRule"/>
</dbReference>
<dbReference type="InterPro" id="IPR054384">
    <property type="entry name" value="SecDF_P1_head"/>
</dbReference>